<dbReference type="Proteomes" id="UP000185895">
    <property type="component" value="Unassembled WGS sequence"/>
</dbReference>
<keyword evidence="3" id="KW-1185">Reference proteome</keyword>
<dbReference type="EMBL" id="MKKK01000005">
    <property type="protein sequence ID" value="OEY97689.1"/>
    <property type="molecule type" value="Genomic_DNA"/>
</dbReference>
<keyword evidence="1" id="KW-0732">Signal</keyword>
<comment type="caution">
    <text evidence="2">The sequence shown here is derived from an EMBL/GenBank/DDBJ whole genome shotgun (WGS) entry which is preliminary data.</text>
</comment>
<dbReference type="AlphaFoldDB" id="A0A1E7RE43"/>
<dbReference type="OrthoDB" id="6656750at2"/>
<feature type="chain" id="PRO_5043144661" evidence="1">
    <location>
        <begin position="20"/>
        <end position="160"/>
    </location>
</feature>
<gene>
    <name evidence="2" type="ORF">BJI46_08745</name>
</gene>
<accession>A0A1E7RE43</accession>
<organism evidence="2 3">
    <name type="scientific">Acinetobacter qingfengensis</name>
    <dbReference type="NCBI Taxonomy" id="1262585"/>
    <lineage>
        <taxon>Bacteria</taxon>
        <taxon>Pseudomonadati</taxon>
        <taxon>Pseudomonadota</taxon>
        <taxon>Gammaproteobacteria</taxon>
        <taxon>Moraxellales</taxon>
        <taxon>Moraxellaceae</taxon>
        <taxon>Acinetobacter</taxon>
    </lineage>
</organism>
<evidence type="ECO:0000313" key="3">
    <source>
        <dbReference type="Proteomes" id="UP000185895"/>
    </source>
</evidence>
<dbReference type="RefSeq" id="WP_070068894.1">
    <property type="nucleotide sequence ID" value="NZ_MKKK01000005.1"/>
</dbReference>
<reference evidence="2 3" key="1">
    <citation type="submission" date="2016-09" db="EMBL/GenBank/DDBJ databases">
        <authorList>
            <person name="Capua I."/>
            <person name="De Benedictis P."/>
            <person name="Joannis T."/>
            <person name="Lombin L.H."/>
            <person name="Cattoli G."/>
        </authorList>
    </citation>
    <scope>NUCLEOTIDE SEQUENCE [LARGE SCALE GENOMIC DNA]</scope>
    <source>
        <strain evidence="2 3">ANC 4671</strain>
    </source>
</reference>
<evidence type="ECO:0000313" key="2">
    <source>
        <dbReference type="EMBL" id="OEY97689.1"/>
    </source>
</evidence>
<name>A0A1E7RE43_9GAMM</name>
<sequence length="160" mass="18233">MKKTVLSIICILCSSAIWAENNAPVQAEGRQQNNADNQGSISIINRPEIVGLWGMDIPNNKQCVEYYNFRGNNEVVVKSAQEWSIGQYQYQAPNNRAEVLPMLIMQIKYDNNEKDCSGIQEDQTGQIQQFFVKWINPQKIEFCGTEKGQQCFAILNKQLP</sequence>
<protein>
    <submittedName>
        <fullName evidence="2">Uncharacterized protein</fullName>
    </submittedName>
</protein>
<feature type="signal peptide" evidence="1">
    <location>
        <begin position="1"/>
        <end position="19"/>
    </location>
</feature>
<proteinExistence type="predicted"/>
<evidence type="ECO:0000256" key="1">
    <source>
        <dbReference type="SAM" id="SignalP"/>
    </source>
</evidence>